<sequence>MMRPISLLLAAGVLWLAASPAVAQVTVSGETEIVSDYRYRGVSLSNGKPALQGSAELDTGADFYLGGFASWVPHGGGPTAVELDASAGYRAAVGAGMTLDGGVSWYHYPGADDCDYAEATAALGWGHGGTSARGGIAWAPRQASLVDAAGTRRANLYGFAGVEQAIAGTPLSLSLDAGYESGAFDGAADGGKFDWKGGVAASRSGFTLSASYVGAVRPRAHSGERKREHRLVFALGRSL</sequence>
<organism evidence="2">
    <name type="scientific">Sphingomonas psychrotolerans</name>
    <dbReference type="NCBI Taxonomy" id="1327635"/>
    <lineage>
        <taxon>Bacteria</taxon>
        <taxon>Pseudomonadati</taxon>
        <taxon>Pseudomonadota</taxon>
        <taxon>Alphaproteobacteria</taxon>
        <taxon>Sphingomonadales</taxon>
        <taxon>Sphingomonadaceae</taxon>
        <taxon>Sphingomonas</taxon>
    </lineage>
</organism>
<name>A0ABU3N2X2_9SPHN</name>
<dbReference type="InterPro" id="IPR010239">
    <property type="entry name" value="CHP02001"/>
</dbReference>
<feature type="chain" id="PRO_5045450712" evidence="1">
    <location>
        <begin position="24"/>
        <end position="239"/>
    </location>
</feature>
<protein>
    <submittedName>
        <fullName evidence="2">TorF family putative porin</fullName>
    </submittedName>
</protein>
<reference evidence="2" key="1">
    <citation type="submission" date="2022-04" db="EMBL/GenBank/DDBJ databases">
        <title>Tomato heritable bacteria conferring resistance against bacterial wilt.</title>
        <authorList>
            <person name="Yin J."/>
        </authorList>
    </citation>
    <scope>NUCLEOTIDE SEQUENCE</scope>
    <source>
        <strain evidence="2">Cra20</strain>
    </source>
</reference>
<proteinExistence type="predicted"/>
<keyword evidence="1" id="KW-0732">Signal</keyword>
<comment type="caution">
    <text evidence="2">The sequence shown here is derived from an EMBL/GenBank/DDBJ whole genome shotgun (WGS) entry which is preliminary data.</text>
</comment>
<feature type="signal peptide" evidence="1">
    <location>
        <begin position="1"/>
        <end position="23"/>
    </location>
</feature>
<accession>A0ABU3N2X2</accession>
<evidence type="ECO:0000313" key="2">
    <source>
        <dbReference type="EMBL" id="MDT8758894.1"/>
    </source>
</evidence>
<evidence type="ECO:0000256" key="1">
    <source>
        <dbReference type="SAM" id="SignalP"/>
    </source>
</evidence>
<dbReference type="Pfam" id="PF09694">
    <property type="entry name" value="Gcw_chp"/>
    <property type="match status" value="1"/>
</dbReference>
<gene>
    <name evidence="2" type="ORF">MZO42_09320</name>
</gene>
<dbReference type="NCBIfam" id="TIGR02001">
    <property type="entry name" value="gcw_chp"/>
    <property type="match status" value="1"/>
</dbReference>
<dbReference type="EMBL" id="JALMLT010000002">
    <property type="protein sequence ID" value="MDT8758894.1"/>
    <property type="molecule type" value="Genomic_DNA"/>
</dbReference>